<protein>
    <submittedName>
        <fullName evidence="2">Uncharacterized protein</fullName>
    </submittedName>
</protein>
<organism evidence="2 3">
    <name type="scientific">Thermoactinomyces daqus</name>
    <dbReference type="NCBI Taxonomy" id="1329516"/>
    <lineage>
        <taxon>Bacteria</taxon>
        <taxon>Bacillati</taxon>
        <taxon>Bacillota</taxon>
        <taxon>Bacilli</taxon>
        <taxon>Bacillales</taxon>
        <taxon>Thermoactinomycetaceae</taxon>
        <taxon>Thermoactinomyces</taxon>
    </lineage>
</organism>
<dbReference type="RefSeq" id="WP_033102147.1">
    <property type="nucleotide sequence ID" value="NZ_JACEIP010000034.1"/>
</dbReference>
<dbReference type="EMBL" id="JACEIP010000034">
    <property type="protein sequence ID" value="MBA4544289.1"/>
    <property type="molecule type" value="Genomic_DNA"/>
</dbReference>
<gene>
    <name evidence="2" type="ORF">H1164_15660</name>
</gene>
<keyword evidence="1" id="KW-0175">Coiled coil</keyword>
<dbReference type="OrthoDB" id="9849565at2"/>
<proteinExistence type="predicted"/>
<sequence>MPKIEGSKVKIAPRISLSIDAEIRRISKEDYGREDRVSAVIEDAVTHYSAARQSGNQLEQVLSATEGALLNRVNEKFEKEFDAHLKRVGDLIAKQSYYAVYGALVAEELLRKNLSKNSFKEVKTNRWNKAHEILEGHYEEAGGKEVAHMLQENQQLQAENEKLKKEIEQLRERNSELSSAKLEADRMEKKAKEIEQYYTRMIENLASKAEKTTFGNKYTLPFSIEDFVKAYQRQVPKP</sequence>
<dbReference type="Proteomes" id="UP000530514">
    <property type="component" value="Unassembled WGS sequence"/>
</dbReference>
<feature type="coiled-coil region" evidence="1">
    <location>
        <begin position="146"/>
        <end position="204"/>
    </location>
</feature>
<reference evidence="2 3" key="1">
    <citation type="submission" date="2020-07" db="EMBL/GenBank/DDBJ databases">
        <authorList>
            <person name="Feng H."/>
        </authorList>
    </citation>
    <scope>NUCLEOTIDE SEQUENCE [LARGE SCALE GENOMIC DNA]</scope>
    <source>
        <strain evidence="3">s-11</strain>
    </source>
</reference>
<evidence type="ECO:0000256" key="1">
    <source>
        <dbReference type="SAM" id="Coils"/>
    </source>
</evidence>
<accession>A0A7W2AJY9</accession>
<evidence type="ECO:0000313" key="2">
    <source>
        <dbReference type="EMBL" id="MBA4544289.1"/>
    </source>
</evidence>
<comment type="caution">
    <text evidence="2">The sequence shown here is derived from an EMBL/GenBank/DDBJ whole genome shotgun (WGS) entry which is preliminary data.</text>
</comment>
<name>A0A7W2AJY9_9BACL</name>
<dbReference type="Gene3D" id="1.20.5.1700">
    <property type="match status" value="1"/>
</dbReference>
<keyword evidence="3" id="KW-1185">Reference proteome</keyword>
<dbReference type="AlphaFoldDB" id="A0A7W2AJY9"/>
<evidence type="ECO:0000313" key="3">
    <source>
        <dbReference type="Proteomes" id="UP000530514"/>
    </source>
</evidence>